<feature type="non-terminal residue" evidence="1">
    <location>
        <position position="1"/>
    </location>
</feature>
<accession>X0XRY2</accession>
<evidence type="ECO:0000313" key="1">
    <source>
        <dbReference type="EMBL" id="GAG45985.1"/>
    </source>
</evidence>
<dbReference type="EMBL" id="BARS01058158">
    <property type="protein sequence ID" value="GAG45985.1"/>
    <property type="molecule type" value="Genomic_DNA"/>
</dbReference>
<protein>
    <submittedName>
        <fullName evidence="1">Uncharacterized protein</fullName>
    </submittedName>
</protein>
<organism evidence="1">
    <name type="scientific">marine sediment metagenome</name>
    <dbReference type="NCBI Taxonomy" id="412755"/>
    <lineage>
        <taxon>unclassified sequences</taxon>
        <taxon>metagenomes</taxon>
        <taxon>ecological metagenomes</taxon>
    </lineage>
</organism>
<dbReference type="AlphaFoldDB" id="X0XRY2"/>
<feature type="non-terminal residue" evidence="1">
    <location>
        <position position="112"/>
    </location>
</feature>
<proteinExistence type="predicted"/>
<reference evidence="1" key="1">
    <citation type="journal article" date="2014" name="Front. Microbiol.">
        <title>High frequency of phylogenetically diverse reductive dehalogenase-homologous genes in deep subseafloor sedimentary metagenomes.</title>
        <authorList>
            <person name="Kawai M."/>
            <person name="Futagami T."/>
            <person name="Toyoda A."/>
            <person name="Takaki Y."/>
            <person name="Nishi S."/>
            <person name="Hori S."/>
            <person name="Arai W."/>
            <person name="Tsubouchi T."/>
            <person name="Morono Y."/>
            <person name="Uchiyama I."/>
            <person name="Ito T."/>
            <person name="Fujiyama A."/>
            <person name="Inagaki F."/>
            <person name="Takami H."/>
        </authorList>
    </citation>
    <scope>NUCLEOTIDE SEQUENCE</scope>
    <source>
        <strain evidence="1">Expedition CK06-06</strain>
    </source>
</reference>
<sequence length="112" mass="12731">NQILLDPIAIYGAKNDRYVYHHLQKIDPMRENMPGSNYRGRFPKDFDSLSKILAPAKFVVDLSRIKDDGGGSQYTFLEAIDHGCILILHHDWVSNSHSEFQDGVNCLAVKDE</sequence>
<comment type="caution">
    <text evidence="1">The sequence shown here is derived from an EMBL/GenBank/DDBJ whole genome shotgun (WGS) entry which is preliminary data.</text>
</comment>
<name>X0XRY2_9ZZZZ</name>
<gene>
    <name evidence="1" type="ORF">S01H1_84955</name>
</gene>